<feature type="compositionally biased region" description="Basic and acidic residues" evidence="1">
    <location>
        <begin position="193"/>
        <end position="205"/>
    </location>
</feature>
<protein>
    <submittedName>
        <fullName evidence="2">Uncharacterized protein</fullName>
    </submittedName>
</protein>
<organism evidence="2 3">
    <name type="scientific">Burkholderia diffusa</name>
    <dbReference type="NCBI Taxonomy" id="488732"/>
    <lineage>
        <taxon>Bacteria</taxon>
        <taxon>Pseudomonadati</taxon>
        <taxon>Pseudomonadota</taxon>
        <taxon>Betaproteobacteria</taxon>
        <taxon>Burkholderiales</taxon>
        <taxon>Burkholderiaceae</taxon>
        <taxon>Burkholderia</taxon>
        <taxon>Burkholderia cepacia complex</taxon>
    </lineage>
</organism>
<evidence type="ECO:0000313" key="2">
    <source>
        <dbReference type="EMBL" id="VWB46673.1"/>
    </source>
</evidence>
<accession>A0A6P2JR04</accession>
<dbReference type="Proteomes" id="UP000494125">
    <property type="component" value="Unassembled WGS sequence"/>
</dbReference>
<gene>
    <name evidence="2" type="ORF">BDI24065_02118</name>
</gene>
<evidence type="ECO:0000313" key="3">
    <source>
        <dbReference type="Proteomes" id="UP000494125"/>
    </source>
</evidence>
<proteinExistence type="predicted"/>
<keyword evidence="3" id="KW-1185">Reference proteome</keyword>
<sequence length="205" mass="22373">MRRAINASVRCTSASLDRLSKKAPRLSQQLSSSGYTGLLAPGRANDRCCRLNPPQEPANSHMATRSALMGRDAPLGRRPLARAARQHRMAQFGHEPPDGQNIWASDIGPRPAPVRLPADAFGRGTRPHICTTSRARVNRLPSAEPRLAFTSRIRDISGTALRGAEHPDPGQFVTAASRNNAHPTAKSHRRVRECRPDKECQSGGR</sequence>
<reference evidence="2 3" key="1">
    <citation type="submission" date="2019-09" db="EMBL/GenBank/DDBJ databases">
        <authorList>
            <person name="Depoorter E."/>
        </authorList>
    </citation>
    <scope>NUCLEOTIDE SEQUENCE [LARGE SCALE GENOMIC DNA]</scope>
    <source>
        <strain evidence="2">LMG 24065</strain>
    </source>
</reference>
<dbReference type="EMBL" id="CABVPN010000009">
    <property type="protein sequence ID" value="VWB46673.1"/>
    <property type="molecule type" value="Genomic_DNA"/>
</dbReference>
<name>A0A6P2JR04_9BURK</name>
<evidence type="ECO:0000256" key="1">
    <source>
        <dbReference type="SAM" id="MobiDB-lite"/>
    </source>
</evidence>
<dbReference type="AlphaFoldDB" id="A0A6P2JR04"/>
<feature type="region of interest" description="Disordered" evidence="1">
    <location>
        <begin position="161"/>
        <end position="205"/>
    </location>
</feature>